<dbReference type="InterPro" id="IPR001128">
    <property type="entry name" value="Cyt_P450"/>
</dbReference>
<evidence type="ECO:0000313" key="7">
    <source>
        <dbReference type="EMBL" id="KAG7665063.1"/>
    </source>
</evidence>
<evidence type="ECO:0000313" key="8">
    <source>
        <dbReference type="Proteomes" id="UP000694255"/>
    </source>
</evidence>
<evidence type="ECO:0000256" key="2">
    <source>
        <dbReference type="ARBA" id="ARBA00022723"/>
    </source>
</evidence>
<dbReference type="GeneID" id="73468173"/>
<evidence type="ECO:0000256" key="6">
    <source>
        <dbReference type="SAM" id="Phobius"/>
    </source>
</evidence>
<evidence type="ECO:0000256" key="5">
    <source>
        <dbReference type="RuleBase" id="RU000461"/>
    </source>
</evidence>
<dbReference type="GO" id="GO:0005506">
    <property type="term" value="F:iron ion binding"/>
    <property type="evidence" value="ECO:0007669"/>
    <property type="project" value="InterPro"/>
</dbReference>
<keyword evidence="5" id="KW-0503">Monooxygenase</keyword>
<dbReference type="AlphaFoldDB" id="A0A8J5QRF8"/>
<sequence>MLLSIIISIIAFLVFFAIFDYYFGASAPIPGIFQIPGSLPFIGNLHQVLDNPALVYLNWAKKYNVSLFQIRLGNKRIVVANSCEDVIGLWVNHSCQNNSRPLYYTFHGIVSATQGFTVGSTPASLTYQRKKKAIGQYLNKKSVDGHSQILDNEIKYMIRYLVNQNKFIQLFALVFNKFFFGRKLNLIMLYFQLFALRSSIFLAYGIHLDCYGKDRELCQEIIDVENKIIRLRSPISNLEDSIPILRYIPFFLGNSKLAKDCGDRRNKYINHFHQQLVQGISEGNEDSLKSIVGRMIQTTTTTSSTQQNQSKSLTESEIQSICLTLFIPSGTHLFMNAYAANHDAEYFVHPYQFRPERWIDPNTKMIKKSNGFHQHFAFGAGSRMCAGYNLAFKEIYMITLRLILLFEIHQPCEEKWLMGLDPFGQNSNPRATAFEPKVHKVRLNLRELPNCEVLYEKIFND</sequence>
<dbReference type="GO" id="GO:0004497">
    <property type="term" value="F:monooxygenase activity"/>
    <property type="evidence" value="ECO:0007669"/>
    <property type="project" value="UniProtKB-KW"/>
</dbReference>
<dbReference type="InterPro" id="IPR017972">
    <property type="entry name" value="Cyt_P450_CS"/>
</dbReference>
<keyword evidence="2 5" id="KW-0479">Metal-binding</keyword>
<dbReference type="GO" id="GO:0020037">
    <property type="term" value="F:heme binding"/>
    <property type="evidence" value="ECO:0007669"/>
    <property type="project" value="InterPro"/>
</dbReference>
<evidence type="ECO:0000256" key="4">
    <source>
        <dbReference type="ARBA" id="ARBA00023004"/>
    </source>
</evidence>
<organism evidence="7 8">
    <name type="scientific">[Candida] subhashii</name>
    <dbReference type="NCBI Taxonomy" id="561895"/>
    <lineage>
        <taxon>Eukaryota</taxon>
        <taxon>Fungi</taxon>
        <taxon>Dikarya</taxon>
        <taxon>Ascomycota</taxon>
        <taxon>Saccharomycotina</taxon>
        <taxon>Pichiomycetes</taxon>
        <taxon>Debaryomycetaceae</taxon>
        <taxon>Spathaspora</taxon>
    </lineage>
</organism>
<evidence type="ECO:0000256" key="3">
    <source>
        <dbReference type="ARBA" id="ARBA00023002"/>
    </source>
</evidence>
<dbReference type="EMBL" id="JAGSYN010000053">
    <property type="protein sequence ID" value="KAG7665063.1"/>
    <property type="molecule type" value="Genomic_DNA"/>
</dbReference>
<protein>
    <recommendedName>
        <fullName evidence="9">Cytochrome P450</fullName>
    </recommendedName>
</protein>
<keyword evidence="6" id="KW-0472">Membrane</keyword>
<evidence type="ECO:0008006" key="9">
    <source>
        <dbReference type="Google" id="ProtNLM"/>
    </source>
</evidence>
<dbReference type="PANTHER" id="PTHR46300">
    <property type="entry name" value="P450, PUTATIVE (EUROFUNG)-RELATED-RELATED"/>
    <property type="match status" value="1"/>
</dbReference>
<dbReference type="Pfam" id="PF00067">
    <property type="entry name" value="p450"/>
    <property type="match status" value="1"/>
</dbReference>
<reference evidence="7 8" key="1">
    <citation type="journal article" date="2021" name="DNA Res.">
        <title>Genome analysis of Candida subhashii reveals its hybrid nature and dual mitochondrial genome conformations.</title>
        <authorList>
            <person name="Mixao V."/>
            <person name="Hegedusova E."/>
            <person name="Saus E."/>
            <person name="Pryszcz L.P."/>
            <person name="Cillingova A."/>
            <person name="Nosek J."/>
            <person name="Gabaldon T."/>
        </authorList>
    </citation>
    <scope>NUCLEOTIDE SEQUENCE [LARGE SCALE GENOMIC DNA]</scope>
    <source>
        <strain evidence="7 8">CBS 10753</strain>
    </source>
</reference>
<dbReference type="InterPro" id="IPR050364">
    <property type="entry name" value="Cytochrome_P450_fung"/>
</dbReference>
<keyword evidence="3 5" id="KW-0560">Oxidoreductase</keyword>
<keyword evidence="8" id="KW-1185">Reference proteome</keyword>
<dbReference type="GO" id="GO:0016705">
    <property type="term" value="F:oxidoreductase activity, acting on paired donors, with incorporation or reduction of molecular oxygen"/>
    <property type="evidence" value="ECO:0007669"/>
    <property type="project" value="InterPro"/>
</dbReference>
<keyword evidence="6" id="KW-1133">Transmembrane helix</keyword>
<evidence type="ECO:0000256" key="1">
    <source>
        <dbReference type="ARBA" id="ARBA00010617"/>
    </source>
</evidence>
<feature type="transmembrane region" description="Helical" evidence="6">
    <location>
        <begin position="6"/>
        <end position="23"/>
    </location>
</feature>
<dbReference type="Proteomes" id="UP000694255">
    <property type="component" value="Unassembled WGS sequence"/>
</dbReference>
<comment type="caution">
    <text evidence="7">The sequence shown here is derived from an EMBL/GenBank/DDBJ whole genome shotgun (WGS) entry which is preliminary data.</text>
</comment>
<dbReference type="PROSITE" id="PS00086">
    <property type="entry name" value="CYTOCHROME_P450"/>
    <property type="match status" value="1"/>
</dbReference>
<dbReference type="PANTHER" id="PTHR46300:SF9">
    <property type="entry name" value="P450, PUTATIVE-RELATED"/>
    <property type="match status" value="1"/>
</dbReference>
<keyword evidence="4 5" id="KW-0408">Iron</keyword>
<gene>
    <name evidence="7" type="ORF">J8A68_001372</name>
</gene>
<accession>A0A8J5QRF8</accession>
<proteinExistence type="inferred from homology"/>
<name>A0A8J5QRF8_9ASCO</name>
<keyword evidence="5" id="KW-0349">Heme</keyword>
<comment type="similarity">
    <text evidence="1 5">Belongs to the cytochrome P450 family.</text>
</comment>
<dbReference type="OrthoDB" id="1055148at2759"/>
<keyword evidence="6" id="KW-0812">Transmembrane</keyword>
<dbReference type="RefSeq" id="XP_049265295.1">
    <property type="nucleotide sequence ID" value="XM_049405019.1"/>
</dbReference>